<evidence type="ECO:0000313" key="2">
    <source>
        <dbReference type="Proteomes" id="UP000653156"/>
    </source>
</evidence>
<dbReference type="Gene3D" id="2.20.25.10">
    <property type="match status" value="1"/>
</dbReference>
<dbReference type="Gene3D" id="3.30.300.20">
    <property type="match status" value="1"/>
</dbReference>
<dbReference type="RefSeq" id="WP_230337993.1">
    <property type="nucleotide sequence ID" value="NZ_CP069798.1"/>
</dbReference>
<accession>A0A892ZIF5</accession>
<dbReference type="InterPro" id="IPR036102">
    <property type="entry name" value="OsmC/Ohrsf"/>
</dbReference>
<dbReference type="KEGG" id="ptes:JQU52_07995"/>
<dbReference type="Pfam" id="PF02566">
    <property type="entry name" value="OsmC"/>
    <property type="match status" value="1"/>
</dbReference>
<dbReference type="NCBIfam" id="NF008009">
    <property type="entry name" value="PRK10738.1"/>
    <property type="match status" value="1"/>
</dbReference>
<gene>
    <name evidence="1" type="ORF">JQU52_07995</name>
</gene>
<dbReference type="InterPro" id="IPR003718">
    <property type="entry name" value="OsmC/Ohr_fam"/>
</dbReference>
<reference evidence="1" key="1">
    <citation type="submission" date="2021-02" db="EMBL/GenBank/DDBJ databases">
        <title>Neisseriaceae sp. 26B isolated from the cloaca of a Common Toad-headed Turtle (Mesoclemmys nasuta).</title>
        <authorList>
            <person name="Spergser J."/>
            <person name="Busse H.-J."/>
        </authorList>
    </citation>
    <scope>NUCLEOTIDE SEQUENCE</scope>
    <source>
        <strain evidence="1">26B</strain>
    </source>
</reference>
<protein>
    <submittedName>
        <fullName evidence="1">OsmC family protein</fullName>
    </submittedName>
</protein>
<evidence type="ECO:0000313" key="1">
    <source>
        <dbReference type="EMBL" id="QRQ80709.1"/>
    </source>
</evidence>
<dbReference type="InterPro" id="IPR015946">
    <property type="entry name" value="KH_dom-like_a/b"/>
</dbReference>
<dbReference type="EMBL" id="CP069798">
    <property type="protein sequence ID" value="QRQ80709.1"/>
    <property type="molecule type" value="Genomic_DNA"/>
</dbReference>
<dbReference type="AlphaFoldDB" id="A0A892ZIF5"/>
<sequence>MKISTQWVDGLCFVGSTEQGHSVVMDGAAPEAGKRGISPMAMLLLGVAGCSSIDVVSIAQKQRQDVRDCICEVTAKRADSIPKVFTEIHLHFKVIGRDLDQSAVAKAVQLSAEKYCSASIMLGKAAAISHSFECIEG</sequence>
<dbReference type="PANTHER" id="PTHR34352:SF1">
    <property type="entry name" value="PROTEIN YHFA"/>
    <property type="match status" value="1"/>
</dbReference>
<dbReference type="SUPFAM" id="SSF82784">
    <property type="entry name" value="OsmC-like"/>
    <property type="match status" value="1"/>
</dbReference>
<proteinExistence type="predicted"/>
<dbReference type="Proteomes" id="UP000653156">
    <property type="component" value="Chromosome"/>
</dbReference>
<organism evidence="1 2">
    <name type="scientific">Paralysiella testudinis</name>
    <dbReference type="NCBI Taxonomy" id="2809020"/>
    <lineage>
        <taxon>Bacteria</taxon>
        <taxon>Pseudomonadati</taxon>
        <taxon>Pseudomonadota</taxon>
        <taxon>Betaproteobacteria</taxon>
        <taxon>Neisseriales</taxon>
        <taxon>Neisseriaceae</taxon>
        <taxon>Paralysiella</taxon>
    </lineage>
</organism>
<dbReference type="PANTHER" id="PTHR34352">
    <property type="entry name" value="PROTEIN YHFA"/>
    <property type="match status" value="1"/>
</dbReference>
<keyword evidence="2" id="KW-1185">Reference proteome</keyword>
<name>A0A892ZIF5_9NEIS</name>